<reference evidence="13" key="3">
    <citation type="submission" date="2025-08" db="UniProtKB">
        <authorList>
            <consortium name="Ensembl"/>
        </authorList>
    </citation>
    <scope>IDENTIFICATION</scope>
    <source>
        <strain evidence="13">JP 163 A</strain>
    </source>
</reference>
<keyword evidence="7 10" id="KW-0472">Membrane</keyword>
<evidence type="ECO:0000256" key="11">
    <source>
        <dbReference type="SAM" id="SignalP"/>
    </source>
</evidence>
<dbReference type="PANTHER" id="PTHR48423">
    <property type="entry name" value="INTERLEUKIN-27 RECEPTOR SUBUNIT ALPHA"/>
    <property type="match status" value="1"/>
</dbReference>
<sequence length="879" mass="97013">MNLLLASWRCIILLFCFSINGCPLLPAGCMDLISSGYATAEPATVLLMGSNLTVYCHTFKCEKELKMYLDLNKQTVNLSKRVNCTTTAFYLTRVSKPLSKAVCKMKSSQLPALEIICGLDLRLGLPPDKPANINCGTTRSSDLINCSLDRGQETYIDTFYNVSVHRENESVLDLISDGEEISVPRAILEENTKYTLTVSAYNRFGASRSDPFIFSLADIVIPETPHVVKVEFMNDSISAMLHWKTFESSKRLRSQIRLRGNNTWEQRAGAELSEGLILVENLKPETEYEFQIRACSYASGQATSFKTSQRVLCSKWSPSVKRMSPGKGPSQQLHVWRRLGDQAKPGLRSVTVFWKPLPVEDYSGELLRYSIVLDDGREEICPAASSQCSVQAPVAVLGLNVSAVTSSGASPPAFADLRHAGASESFFDSAPGALPSAPSSDGSAARVSWSTTVQTGLLYFVVEWESMPATGLQWKKVPRDMKDTTITGLMAGVRYNVSLYAVTTRGVSAPTSTPIYSREQRPLSAPVLHVLTREARRVLVRWDELPVDQRRGFISKYTVYLHTLDSSSAELNVTVSGSGQRQTWLDCPEGTLSLQLTASNSEGEGPRGRQTLSQPPAPAVGLVIAIVFSITISIAIVANLMCWSCVRKRIKQKCIAWGPEWLVDNLPKPGHSNAIRLLEDDRSEPLFSFTDSDPTLSPILVVSQDERDEAYPSIHVEESPDGARQAKSLPRTILVEHTGYKPQIAALLPLDEEIKDAREEQREHPENAEEDRLLVGFEGFLGGFLSNMDCSNSSHWATLGSTGDLLWPKTFETSVWKGVCLQEIPRTQEDTENNVSSLDLQQDQREALDSDDTCSSPFSARMFLNGGYFPQVASLDVDT</sequence>
<dbReference type="InterPro" id="IPR003961">
    <property type="entry name" value="FN3_dom"/>
</dbReference>
<proteinExistence type="inferred from homology"/>
<protein>
    <submittedName>
        <fullName evidence="13">Interleukin-12 receptor subunit beta-2-like</fullName>
    </submittedName>
</protein>
<dbReference type="GeneTree" id="ENSGT00940000159829"/>
<feature type="chain" id="PRO_5004047731" evidence="11">
    <location>
        <begin position="22"/>
        <end position="879"/>
    </location>
</feature>
<dbReference type="eggNOG" id="ENOG502QUIH">
    <property type="taxonomic scope" value="Eukaryota"/>
</dbReference>
<feature type="domain" description="Fibronectin type-III" evidence="12">
    <location>
        <begin position="221"/>
        <end position="310"/>
    </location>
</feature>
<keyword evidence="3 10" id="KW-0812">Transmembrane</keyword>
<accession>M4AB49</accession>
<feature type="domain" description="Fibronectin type-III" evidence="12">
    <location>
        <begin position="430"/>
        <end position="521"/>
    </location>
</feature>
<dbReference type="KEGG" id="xma:102224803"/>
<dbReference type="InterPro" id="IPR052672">
    <property type="entry name" value="Type1_Cytokine_Rcpt_Type2"/>
</dbReference>
<dbReference type="Proteomes" id="UP000002852">
    <property type="component" value="Unassembled WGS sequence"/>
</dbReference>
<dbReference type="Gene3D" id="2.60.40.10">
    <property type="entry name" value="Immunoglobulins"/>
    <property type="match status" value="5"/>
</dbReference>
<keyword evidence="9" id="KW-0325">Glycoprotein</keyword>
<evidence type="ECO:0000313" key="13">
    <source>
        <dbReference type="Ensembl" id="ENSXMAP00000011693.1"/>
    </source>
</evidence>
<evidence type="ECO:0000313" key="14">
    <source>
        <dbReference type="Proteomes" id="UP000002852"/>
    </source>
</evidence>
<evidence type="ECO:0000256" key="7">
    <source>
        <dbReference type="ARBA" id="ARBA00023136"/>
    </source>
</evidence>
<dbReference type="PANTHER" id="PTHR48423:SF2">
    <property type="entry name" value="INTERLEUKIN-12 RECEPTOR SUBUNIT BETA-2"/>
    <property type="match status" value="1"/>
</dbReference>
<evidence type="ECO:0000256" key="2">
    <source>
        <dbReference type="ARBA" id="ARBA00008921"/>
    </source>
</evidence>
<keyword evidence="14" id="KW-1185">Reference proteome</keyword>
<dbReference type="InterPro" id="IPR013783">
    <property type="entry name" value="Ig-like_fold"/>
</dbReference>
<feature type="signal peptide" evidence="11">
    <location>
        <begin position="1"/>
        <end position="21"/>
    </location>
</feature>
<dbReference type="GeneID" id="102224803"/>
<dbReference type="OrthoDB" id="9897281at2759"/>
<dbReference type="SMART" id="SM00060">
    <property type="entry name" value="FN3"/>
    <property type="match status" value="4"/>
</dbReference>
<keyword evidence="5" id="KW-0677">Repeat</keyword>
<dbReference type="AlphaFoldDB" id="M4AB49"/>
<evidence type="ECO:0000256" key="3">
    <source>
        <dbReference type="ARBA" id="ARBA00022692"/>
    </source>
</evidence>
<evidence type="ECO:0000256" key="9">
    <source>
        <dbReference type="ARBA" id="ARBA00023180"/>
    </source>
</evidence>
<dbReference type="STRING" id="8083.ENSXMAP00000011693"/>
<keyword evidence="6 10" id="KW-1133">Transmembrane helix</keyword>
<evidence type="ECO:0000256" key="6">
    <source>
        <dbReference type="ARBA" id="ARBA00022989"/>
    </source>
</evidence>
<evidence type="ECO:0000256" key="1">
    <source>
        <dbReference type="ARBA" id="ARBA00004479"/>
    </source>
</evidence>
<dbReference type="RefSeq" id="XP_014326897.1">
    <property type="nucleotide sequence ID" value="XM_014471411.2"/>
</dbReference>
<evidence type="ECO:0000259" key="12">
    <source>
        <dbReference type="PROSITE" id="PS50853"/>
    </source>
</evidence>
<keyword evidence="4 11" id="KW-0732">Signal</keyword>
<dbReference type="InterPro" id="IPR036116">
    <property type="entry name" value="FN3_sf"/>
</dbReference>
<evidence type="ECO:0000256" key="5">
    <source>
        <dbReference type="ARBA" id="ARBA00022737"/>
    </source>
</evidence>
<dbReference type="OMA" id="CIAWGPE"/>
<evidence type="ECO:0000256" key="4">
    <source>
        <dbReference type="ARBA" id="ARBA00022729"/>
    </source>
</evidence>
<dbReference type="CDD" id="cd00063">
    <property type="entry name" value="FN3"/>
    <property type="match status" value="2"/>
</dbReference>
<dbReference type="GO" id="GO:0005886">
    <property type="term" value="C:plasma membrane"/>
    <property type="evidence" value="ECO:0007669"/>
    <property type="project" value="UniProtKB-ARBA"/>
</dbReference>
<comment type="subcellular location">
    <subcellularLocation>
        <location evidence="1">Membrane</location>
        <topology evidence="1">Single-pass type I membrane protein</topology>
    </subcellularLocation>
</comment>
<feature type="domain" description="Fibronectin type-III" evidence="12">
    <location>
        <begin position="522"/>
        <end position="618"/>
    </location>
</feature>
<name>M4AB49_XIPMA</name>
<dbReference type="Pfam" id="PF00041">
    <property type="entry name" value="fn3"/>
    <property type="match status" value="1"/>
</dbReference>
<reference evidence="14" key="1">
    <citation type="submission" date="2012-01" db="EMBL/GenBank/DDBJ databases">
        <authorList>
            <person name="Walter R."/>
            <person name="Schartl M."/>
            <person name="Warren W."/>
        </authorList>
    </citation>
    <scope>NUCLEOTIDE SEQUENCE [LARGE SCALE GENOMIC DNA]</scope>
    <source>
        <strain evidence="14">JP 163 A</strain>
    </source>
</reference>
<reference evidence="14" key="2">
    <citation type="journal article" date="2013" name="Nat. Genet.">
        <title>The genome of the platyfish, Xiphophorus maculatus, provides insights into evolutionary adaptation and several complex traits.</title>
        <authorList>
            <person name="Schartl M."/>
            <person name="Walter R.B."/>
            <person name="Shen Y."/>
            <person name="Garcia T."/>
            <person name="Catchen J."/>
            <person name="Amores A."/>
            <person name="Braasch I."/>
            <person name="Chalopin D."/>
            <person name="Volff J.N."/>
            <person name="Lesch K.P."/>
            <person name="Bisazza A."/>
            <person name="Minx P."/>
            <person name="Hillier L."/>
            <person name="Wilson R.K."/>
            <person name="Fuerstenberg S."/>
            <person name="Boore J."/>
            <person name="Searle S."/>
            <person name="Postlethwait J.H."/>
            <person name="Warren W.C."/>
        </authorList>
    </citation>
    <scope>NUCLEOTIDE SEQUENCE [LARGE SCALE GENOMIC DNA]</scope>
    <source>
        <strain evidence="14">JP 163 A</strain>
    </source>
</reference>
<dbReference type="PROSITE" id="PS50853">
    <property type="entry name" value="FN3"/>
    <property type="match status" value="3"/>
</dbReference>
<evidence type="ECO:0000256" key="10">
    <source>
        <dbReference type="SAM" id="Phobius"/>
    </source>
</evidence>
<comment type="similarity">
    <text evidence="2">Belongs to the type I cytokine receptor family. Type 2 subfamily.</text>
</comment>
<dbReference type="HOGENOM" id="CLU_333423_0_0_1"/>
<dbReference type="FunCoup" id="M4AB49">
    <property type="interactions" value="84"/>
</dbReference>
<dbReference type="SUPFAM" id="SSF49265">
    <property type="entry name" value="Fibronectin type III"/>
    <property type="match status" value="4"/>
</dbReference>
<evidence type="ECO:0000256" key="8">
    <source>
        <dbReference type="ARBA" id="ARBA00023170"/>
    </source>
</evidence>
<dbReference type="RefSeq" id="XP_023195020.1">
    <property type="nucleotide sequence ID" value="XM_023339252.1"/>
</dbReference>
<dbReference type="InParanoid" id="M4AB49"/>
<reference evidence="13" key="4">
    <citation type="submission" date="2025-09" db="UniProtKB">
        <authorList>
            <consortium name="Ensembl"/>
        </authorList>
    </citation>
    <scope>IDENTIFICATION</scope>
    <source>
        <strain evidence="13">JP 163 A</strain>
    </source>
</reference>
<dbReference type="Ensembl" id="ENSXMAT00000011707.2">
    <property type="protein sequence ID" value="ENSXMAP00000011693.1"/>
    <property type="gene ID" value="ENSXMAG00000011673.2"/>
</dbReference>
<organism evidence="13 14">
    <name type="scientific">Xiphophorus maculatus</name>
    <name type="common">Southern platyfish</name>
    <name type="synonym">Platypoecilus maculatus</name>
    <dbReference type="NCBI Taxonomy" id="8083"/>
    <lineage>
        <taxon>Eukaryota</taxon>
        <taxon>Metazoa</taxon>
        <taxon>Chordata</taxon>
        <taxon>Craniata</taxon>
        <taxon>Vertebrata</taxon>
        <taxon>Euteleostomi</taxon>
        <taxon>Actinopterygii</taxon>
        <taxon>Neopterygii</taxon>
        <taxon>Teleostei</taxon>
        <taxon>Neoteleostei</taxon>
        <taxon>Acanthomorphata</taxon>
        <taxon>Ovalentaria</taxon>
        <taxon>Atherinomorphae</taxon>
        <taxon>Cyprinodontiformes</taxon>
        <taxon>Poeciliidae</taxon>
        <taxon>Poeciliinae</taxon>
        <taxon>Xiphophorus</taxon>
    </lineage>
</organism>
<dbReference type="CTD" id="149233"/>
<feature type="transmembrane region" description="Helical" evidence="10">
    <location>
        <begin position="619"/>
        <end position="643"/>
    </location>
</feature>
<keyword evidence="8" id="KW-0675">Receptor</keyword>